<dbReference type="InterPro" id="IPR001387">
    <property type="entry name" value="Cro/C1-type_HTH"/>
</dbReference>
<dbReference type="Gene3D" id="1.10.260.40">
    <property type="entry name" value="lambda repressor-like DNA-binding domains"/>
    <property type="match status" value="1"/>
</dbReference>
<sequence length="246" mass="27172">MTVPEAAAAIGYSRQTIARIEAGSQPSRTQQIKALCETYGAPVEQQSYLTALAVKSNERGWWEANKAGVIPEFRLYAEAEQEAVEMLIYEPEFVPGIAQADSYIRALLAADPPRTPEIGDAIRAFRLQRQELLYARSPLPRITMLLGAGTWAYLRHAPSAVQVEQAKRLMEVTSLPGIEVLLTTQPHPAMGSGFTVLTPPDDDGPAFAYMDAIDGCRYVEDPDVVSHYRRAFSRAREVASPIEEHL</sequence>
<evidence type="ECO:0000259" key="1">
    <source>
        <dbReference type="PROSITE" id="PS50943"/>
    </source>
</evidence>
<gene>
    <name evidence="2" type="ORF">LX16_1115</name>
</gene>
<name>A0A562VC25_9ACTN</name>
<organism evidence="2 3">
    <name type="scientific">Stackebrandtia albiflava</name>
    <dbReference type="NCBI Taxonomy" id="406432"/>
    <lineage>
        <taxon>Bacteria</taxon>
        <taxon>Bacillati</taxon>
        <taxon>Actinomycetota</taxon>
        <taxon>Actinomycetes</taxon>
        <taxon>Glycomycetales</taxon>
        <taxon>Glycomycetaceae</taxon>
        <taxon>Stackebrandtia</taxon>
    </lineage>
</organism>
<dbReference type="GO" id="GO:0003677">
    <property type="term" value="F:DNA binding"/>
    <property type="evidence" value="ECO:0007669"/>
    <property type="project" value="InterPro"/>
</dbReference>
<protein>
    <submittedName>
        <fullName evidence="2">Helix-turn-helix protein</fullName>
    </submittedName>
</protein>
<dbReference type="PROSITE" id="PS50943">
    <property type="entry name" value="HTH_CROC1"/>
    <property type="match status" value="1"/>
</dbReference>
<dbReference type="CDD" id="cd00093">
    <property type="entry name" value="HTH_XRE"/>
    <property type="match status" value="1"/>
</dbReference>
<dbReference type="InterPro" id="IPR043917">
    <property type="entry name" value="DUF5753"/>
</dbReference>
<accession>A0A562VC25</accession>
<dbReference type="EMBL" id="VLLL01000005">
    <property type="protein sequence ID" value="TWJ15412.1"/>
    <property type="molecule type" value="Genomic_DNA"/>
</dbReference>
<evidence type="ECO:0000313" key="3">
    <source>
        <dbReference type="Proteomes" id="UP000321617"/>
    </source>
</evidence>
<dbReference type="InterPro" id="IPR010982">
    <property type="entry name" value="Lambda_DNA-bd_dom_sf"/>
</dbReference>
<keyword evidence="3" id="KW-1185">Reference proteome</keyword>
<proteinExistence type="predicted"/>
<dbReference type="Proteomes" id="UP000321617">
    <property type="component" value="Unassembled WGS sequence"/>
</dbReference>
<reference evidence="2 3" key="1">
    <citation type="journal article" date="2013" name="Stand. Genomic Sci.">
        <title>Genomic Encyclopedia of Type Strains, Phase I: The one thousand microbial genomes (KMG-I) project.</title>
        <authorList>
            <person name="Kyrpides N.C."/>
            <person name="Woyke T."/>
            <person name="Eisen J.A."/>
            <person name="Garrity G."/>
            <person name="Lilburn T.G."/>
            <person name="Beck B.J."/>
            <person name="Whitman W.B."/>
            <person name="Hugenholtz P."/>
            <person name="Klenk H.P."/>
        </authorList>
    </citation>
    <scope>NUCLEOTIDE SEQUENCE [LARGE SCALE GENOMIC DNA]</scope>
    <source>
        <strain evidence="2 3">DSM 45044</strain>
    </source>
</reference>
<evidence type="ECO:0000313" key="2">
    <source>
        <dbReference type="EMBL" id="TWJ15412.1"/>
    </source>
</evidence>
<dbReference type="SUPFAM" id="SSF47413">
    <property type="entry name" value="lambda repressor-like DNA-binding domains"/>
    <property type="match status" value="1"/>
</dbReference>
<dbReference type="Pfam" id="PF13560">
    <property type="entry name" value="HTH_31"/>
    <property type="match status" value="1"/>
</dbReference>
<comment type="caution">
    <text evidence="2">The sequence shown here is derived from an EMBL/GenBank/DDBJ whole genome shotgun (WGS) entry which is preliminary data.</text>
</comment>
<feature type="domain" description="HTH cro/C1-type" evidence="1">
    <location>
        <begin position="1"/>
        <end position="46"/>
    </location>
</feature>
<dbReference type="AlphaFoldDB" id="A0A562VC25"/>
<dbReference type="Pfam" id="PF19054">
    <property type="entry name" value="DUF5753"/>
    <property type="match status" value="1"/>
</dbReference>